<feature type="domain" description="B12-binding" evidence="4">
    <location>
        <begin position="126"/>
        <end position="251"/>
    </location>
</feature>
<dbReference type="CDD" id="cd02065">
    <property type="entry name" value="B12-binding_like"/>
    <property type="match status" value="1"/>
</dbReference>
<accession>A0A5S4HD83</accession>
<name>A0A5S4HD83_9ACTN</name>
<dbReference type="PROSITE" id="PS51332">
    <property type="entry name" value="B12_BINDING"/>
    <property type="match status" value="1"/>
</dbReference>
<comment type="caution">
    <text evidence="5">The sequence shown here is derived from an EMBL/GenBank/DDBJ whole genome shotgun (WGS) entry which is preliminary data.</text>
</comment>
<dbReference type="Gene3D" id="3.40.50.280">
    <property type="entry name" value="Cobalamin-binding domain"/>
    <property type="match status" value="1"/>
</dbReference>
<dbReference type="InterPro" id="IPR036594">
    <property type="entry name" value="Meth_synthase_dom"/>
</dbReference>
<dbReference type="OrthoDB" id="3782345at2"/>
<dbReference type="Proteomes" id="UP000306628">
    <property type="component" value="Unassembled WGS sequence"/>
</dbReference>
<dbReference type="GO" id="GO:0005829">
    <property type="term" value="C:cytosol"/>
    <property type="evidence" value="ECO:0007669"/>
    <property type="project" value="TreeGrafter"/>
</dbReference>
<reference evidence="5 6" key="1">
    <citation type="submission" date="2019-05" db="EMBL/GenBank/DDBJ databases">
        <title>Draft genome sequence of Nonomuraea zeae DSM 100528.</title>
        <authorList>
            <person name="Saricaoglu S."/>
            <person name="Isik K."/>
        </authorList>
    </citation>
    <scope>NUCLEOTIDE SEQUENCE [LARGE SCALE GENOMIC DNA]</scope>
    <source>
        <strain evidence="5 6">DSM 100528</strain>
    </source>
</reference>
<proteinExistence type="predicted"/>
<dbReference type="PANTHER" id="PTHR45833">
    <property type="entry name" value="METHIONINE SYNTHASE"/>
    <property type="match status" value="1"/>
</dbReference>
<evidence type="ECO:0000259" key="4">
    <source>
        <dbReference type="PROSITE" id="PS51332"/>
    </source>
</evidence>
<organism evidence="5 6">
    <name type="scientific">Nonomuraea zeae</name>
    <dbReference type="NCBI Taxonomy" id="1642303"/>
    <lineage>
        <taxon>Bacteria</taxon>
        <taxon>Bacillati</taxon>
        <taxon>Actinomycetota</taxon>
        <taxon>Actinomycetes</taxon>
        <taxon>Streptosporangiales</taxon>
        <taxon>Streptosporangiaceae</taxon>
        <taxon>Nonomuraea</taxon>
    </lineage>
</organism>
<dbReference type="InterPro" id="IPR050554">
    <property type="entry name" value="Met_Synthase/Corrinoid"/>
</dbReference>
<dbReference type="InterPro" id="IPR036724">
    <property type="entry name" value="Cobalamin-bd_sf"/>
</dbReference>
<evidence type="ECO:0000256" key="1">
    <source>
        <dbReference type="ARBA" id="ARBA00022723"/>
    </source>
</evidence>
<keyword evidence="2" id="KW-0170">Cobalt</keyword>
<dbReference type="GO" id="GO:0046653">
    <property type="term" value="P:tetrahydrofolate metabolic process"/>
    <property type="evidence" value="ECO:0007669"/>
    <property type="project" value="TreeGrafter"/>
</dbReference>
<sequence length="383" mass="40604">MGGRRRSRRHGGGRHHGPAQSPARRRGRLAQVTDDIEERIEALWAAATAGDEYAAAAAAMAAIDDGVPMETLLLDVVAPVQARVGREWAANRISVAQEHTATAVNERVLAALAHHPSWQEHPAPGRGRITVACIDGEWHAFPARLLAEVLRVRGWQIDFLGAQVPTPHLVAHLHRTNPHAVALSSSLGIRLPAAHAAITACQAAGTPVLAGGAAFGPDGRYARLLGADAWAPDARSAAGLLAAGPVPRQPAGRAPYVACHEYTSLTRSAADLVRGVMGELGQEDRPETGGFPESGGGEEARRPYVENVAYLVDFLRAAVYVDDPELFASFTGWLANILAARDVPERVLLSALDALARRLTGMPKALSALAQAQDVLRSGGPWR</sequence>
<keyword evidence="1" id="KW-0479">Metal-binding</keyword>
<dbReference type="Gene3D" id="1.10.1240.10">
    <property type="entry name" value="Methionine synthase domain"/>
    <property type="match status" value="1"/>
</dbReference>
<dbReference type="Pfam" id="PF02310">
    <property type="entry name" value="B12-binding"/>
    <property type="match status" value="1"/>
</dbReference>
<dbReference type="PANTHER" id="PTHR45833:SF1">
    <property type="entry name" value="METHIONINE SYNTHASE"/>
    <property type="match status" value="1"/>
</dbReference>
<dbReference type="InterPro" id="IPR003759">
    <property type="entry name" value="Cbl-bd_cap"/>
</dbReference>
<dbReference type="GO" id="GO:0050667">
    <property type="term" value="P:homocysteine metabolic process"/>
    <property type="evidence" value="ECO:0007669"/>
    <property type="project" value="TreeGrafter"/>
</dbReference>
<gene>
    <name evidence="5" type="ORF">ETD85_09700</name>
</gene>
<dbReference type="GO" id="GO:0031419">
    <property type="term" value="F:cobalamin binding"/>
    <property type="evidence" value="ECO:0007669"/>
    <property type="project" value="InterPro"/>
</dbReference>
<dbReference type="Pfam" id="PF02607">
    <property type="entry name" value="B12-binding_2"/>
    <property type="match status" value="1"/>
</dbReference>
<evidence type="ECO:0000256" key="3">
    <source>
        <dbReference type="SAM" id="MobiDB-lite"/>
    </source>
</evidence>
<dbReference type="InterPro" id="IPR006158">
    <property type="entry name" value="Cobalamin-bd"/>
</dbReference>
<evidence type="ECO:0000256" key="2">
    <source>
        <dbReference type="ARBA" id="ARBA00023285"/>
    </source>
</evidence>
<dbReference type="EMBL" id="VCKX01000021">
    <property type="protein sequence ID" value="TMR36840.1"/>
    <property type="molecule type" value="Genomic_DNA"/>
</dbReference>
<keyword evidence="6" id="KW-1185">Reference proteome</keyword>
<protein>
    <submittedName>
        <fullName evidence="5">Cobalamin-binding protein</fullName>
    </submittedName>
</protein>
<feature type="region of interest" description="Disordered" evidence="3">
    <location>
        <begin position="1"/>
        <end position="28"/>
    </location>
</feature>
<dbReference type="GO" id="GO:0046872">
    <property type="term" value="F:metal ion binding"/>
    <property type="evidence" value="ECO:0007669"/>
    <property type="project" value="UniProtKB-KW"/>
</dbReference>
<dbReference type="AlphaFoldDB" id="A0A5S4HD83"/>
<evidence type="ECO:0000313" key="6">
    <source>
        <dbReference type="Proteomes" id="UP000306628"/>
    </source>
</evidence>
<evidence type="ECO:0000313" key="5">
    <source>
        <dbReference type="EMBL" id="TMR36840.1"/>
    </source>
</evidence>
<dbReference type="SUPFAM" id="SSF52242">
    <property type="entry name" value="Cobalamin (vitamin B12)-binding domain"/>
    <property type="match status" value="1"/>
</dbReference>
<dbReference type="GO" id="GO:0008705">
    <property type="term" value="F:methionine synthase activity"/>
    <property type="evidence" value="ECO:0007669"/>
    <property type="project" value="TreeGrafter"/>
</dbReference>